<feature type="compositionally biased region" description="Acidic residues" evidence="1">
    <location>
        <begin position="227"/>
        <end position="245"/>
    </location>
</feature>
<gene>
    <name evidence="3" type="ORF">HRQ87_04030</name>
</gene>
<feature type="compositionally biased region" description="Basic and acidic residues" evidence="1">
    <location>
        <begin position="246"/>
        <end position="255"/>
    </location>
</feature>
<dbReference type="EMBL" id="JABUFE010000002">
    <property type="protein sequence ID" value="NSX53965.1"/>
    <property type="molecule type" value="Genomic_DNA"/>
</dbReference>
<feature type="transmembrane region" description="Helical" evidence="2">
    <location>
        <begin position="59"/>
        <end position="78"/>
    </location>
</feature>
<comment type="caution">
    <text evidence="3">The sequence shown here is derived from an EMBL/GenBank/DDBJ whole genome shotgun (WGS) entry which is preliminary data.</text>
</comment>
<keyword evidence="2" id="KW-0812">Transmembrane</keyword>
<accession>A0ABX2ISA3</accession>
<dbReference type="RefSeq" id="WP_174135521.1">
    <property type="nucleotide sequence ID" value="NZ_JABUFE010000002.1"/>
</dbReference>
<feature type="transmembrane region" description="Helical" evidence="2">
    <location>
        <begin position="110"/>
        <end position="139"/>
    </location>
</feature>
<feature type="transmembrane region" description="Helical" evidence="2">
    <location>
        <begin position="159"/>
        <end position="175"/>
    </location>
</feature>
<proteinExistence type="predicted"/>
<keyword evidence="2" id="KW-1133">Transmembrane helix</keyword>
<feature type="transmembrane region" description="Helical" evidence="2">
    <location>
        <begin position="35"/>
        <end position="52"/>
    </location>
</feature>
<organism evidence="3 4">
    <name type="scientific">Parasulfitobacter algicola</name>
    <dbReference type="NCBI Taxonomy" id="2614809"/>
    <lineage>
        <taxon>Bacteria</taxon>
        <taxon>Pseudomonadati</taxon>
        <taxon>Pseudomonadota</taxon>
        <taxon>Alphaproteobacteria</taxon>
        <taxon>Rhodobacterales</taxon>
        <taxon>Roseobacteraceae</taxon>
        <taxon>Parasulfitobacter</taxon>
    </lineage>
</organism>
<keyword evidence="4" id="KW-1185">Reference proteome</keyword>
<dbReference type="Proteomes" id="UP000777935">
    <property type="component" value="Unassembled WGS sequence"/>
</dbReference>
<feature type="region of interest" description="Disordered" evidence="1">
    <location>
        <begin position="213"/>
        <end position="255"/>
    </location>
</feature>
<dbReference type="Gene3D" id="1.20.120.1760">
    <property type="match status" value="1"/>
</dbReference>
<reference evidence="3 4" key="1">
    <citation type="submission" date="2020-06" db="EMBL/GenBank/DDBJ databases">
        <title>Sulfitobacter algicola sp. nov., isolated from green algae.</title>
        <authorList>
            <person name="Wang C."/>
        </authorList>
    </citation>
    <scope>NUCLEOTIDE SEQUENCE [LARGE SCALE GENOMIC DNA]</scope>
    <source>
        <strain evidence="3 4">1151</strain>
    </source>
</reference>
<dbReference type="InterPro" id="IPR043130">
    <property type="entry name" value="CDP-OH_PTrfase_TM_dom"/>
</dbReference>
<evidence type="ECO:0000313" key="3">
    <source>
        <dbReference type="EMBL" id="NSX53965.1"/>
    </source>
</evidence>
<name>A0ABX2ISA3_9RHOB</name>
<evidence type="ECO:0000256" key="1">
    <source>
        <dbReference type="SAM" id="MobiDB-lite"/>
    </source>
</evidence>
<sequence length="255" mass="27016">MTEDVSRRPIASRNTAWAKKLAEKLAAAQITPNQISQAAIGFAAFAGIAFALSGVASGGAVRVFLLIFGIIGVVGRLLCNLLDGMVADESGYGEADGAFWNEVPDRLSDIMILVGVGFSAGAPMLGWAAAAFAICTAYVREFGRAEGLGNDYSGPMAKPHRMAAVIAGAVVAIFWSNVAMLIALVIIVLATIGTIGSRAYTIIQTMEQTRPSSIVRKKKPVKTDGEGNTDEEETTEGDEEDPEDELMQRLKDMTK</sequence>
<evidence type="ECO:0000256" key="2">
    <source>
        <dbReference type="SAM" id="Phobius"/>
    </source>
</evidence>
<protein>
    <submittedName>
        <fullName evidence="3">CDP-alcohol phosphatidyltransferase family protein</fullName>
    </submittedName>
</protein>
<evidence type="ECO:0000313" key="4">
    <source>
        <dbReference type="Proteomes" id="UP000777935"/>
    </source>
</evidence>
<keyword evidence="2" id="KW-0472">Membrane</keyword>